<reference evidence="7" key="1">
    <citation type="submission" date="2010-08" db="EMBL/GenBank/DDBJ databases">
        <authorList>
            <consortium name="Caenorhabditis japonica Sequencing Consortium"/>
            <person name="Wilson R.K."/>
        </authorList>
    </citation>
    <scope>NUCLEOTIDE SEQUENCE [LARGE SCALE GENOMIC DNA]</scope>
    <source>
        <strain evidence="7">DF5081</strain>
    </source>
</reference>
<dbReference type="InterPro" id="IPR050964">
    <property type="entry name" value="Striated_Muscle_Regulatory"/>
</dbReference>
<dbReference type="PROSITE" id="PS50853">
    <property type="entry name" value="FN3"/>
    <property type="match status" value="1"/>
</dbReference>
<dbReference type="CDD" id="cd00063">
    <property type="entry name" value="FN3"/>
    <property type="match status" value="1"/>
</dbReference>
<dbReference type="InterPro" id="IPR013098">
    <property type="entry name" value="Ig_I-set"/>
</dbReference>
<evidence type="ECO:0000259" key="5">
    <source>
        <dbReference type="PROSITE" id="PS50853"/>
    </source>
</evidence>
<dbReference type="InterPro" id="IPR003598">
    <property type="entry name" value="Ig_sub2"/>
</dbReference>
<evidence type="ECO:0000256" key="3">
    <source>
        <dbReference type="ARBA" id="ARBA00023157"/>
    </source>
</evidence>
<dbReference type="InterPro" id="IPR036116">
    <property type="entry name" value="FN3_sf"/>
</dbReference>
<sequence>MAARGAAFNSRVRNYREELFGVGAPTVKQGFLGVRNRDITVRERRRYTDILRESTQGLEPKSHVDSTALQRAPSSGAIERIKADIEKVTPSATAKNADGTFAPIFTARLRDVYLRKNQPAVFECHVAASPAPNVTWSFQGKVLENSDRITIEQDHQTSRLTIRNAAPYDLGEYVCSATNELGTDKSSCRMISGETPSRPGRPEAELSSDTELFIQWEAPEGPTYLEGITYRLEYRLAGPNDHGAPWITVSERIDDESVVVKHLAPLGIYQFRVTAQMVLDLDYRP</sequence>
<dbReference type="FunFam" id="2.60.40.10:FF:000519">
    <property type="entry name" value="Muscle M-line assembly protein unc-89"/>
    <property type="match status" value="1"/>
</dbReference>
<feature type="domain" description="Ig-like" evidence="4">
    <location>
        <begin position="103"/>
        <end position="192"/>
    </location>
</feature>
<dbReference type="PANTHER" id="PTHR13817">
    <property type="entry name" value="TITIN"/>
    <property type="match status" value="1"/>
</dbReference>
<proteinExistence type="predicted"/>
<accession>A0A8R1EEW7</accession>
<dbReference type="EnsemblMetazoa" id="CJA35342.1">
    <property type="protein sequence ID" value="CJA35342.1"/>
    <property type="gene ID" value="WBGene00211189"/>
</dbReference>
<keyword evidence="7" id="KW-1185">Reference proteome</keyword>
<dbReference type="InterPro" id="IPR003599">
    <property type="entry name" value="Ig_sub"/>
</dbReference>
<evidence type="ECO:0000313" key="6">
    <source>
        <dbReference type="EnsemblMetazoa" id="CJA35342.1"/>
    </source>
</evidence>
<dbReference type="PANTHER" id="PTHR13817:SF73">
    <property type="entry name" value="FIBRONECTIN TYPE-III DOMAIN-CONTAINING PROTEIN"/>
    <property type="match status" value="1"/>
</dbReference>
<dbReference type="Gene3D" id="2.60.40.10">
    <property type="entry name" value="Immunoglobulins"/>
    <property type="match status" value="2"/>
</dbReference>
<protein>
    <submittedName>
        <fullName evidence="6">Uncharacterized protein</fullName>
    </submittedName>
</protein>
<dbReference type="SMART" id="SM00408">
    <property type="entry name" value="IGc2"/>
    <property type="match status" value="1"/>
</dbReference>
<dbReference type="SUPFAM" id="SSF48726">
    <property type="entry name" value="Immunoglobulin"/>
    <property type="match status" value="1"/>
</dbReference>
<dbReference type="InterPro" id="IPR003961">
    <property type="entry name" value="FN3_dom"/>
</dbReference>
<dbReference type="Proteomes" id="UP000005237">
    <property type="component" value="Unassembled WGS sequence"/>
</dbReference>
<dbReference type="InterPro" id="IPR036179">
    <property type="entry name" value="Ig-like_dom_sf"/>
</dbReference>
<keyword evidence="2" id="KW-0677">Repeat</keyword>
<dbReference type="AlphaFoldDB" id="A0A8R1EEW7"/>
<evidence type="ECO:0000259" key="4">
    <source>
        <dbReference type="PROSITE" id="PS50835"/>
    </source>
</evidence>
<dbReference type="SMART" id="SM00060">
    <property type="entry name" value="FN3"/>
    <property type="match status" value="1"/>
</dbReference>
<dbReference type="GO" id="GO:0031430">
    <property type="term" value="C:M band"/>
    <property type="evidence" value="ECO:0007669"/>
    <property type="project" value="UniProtKB-ARBA"/>
</dbReference>
<dbReference type="SUPFAM" id="SSF49265">
    <property type="entry name" value="Fibronectin type III"/>
    <property type="match status" value="1"/>
</dbReference>
<dbReference type="InterPro" id="IPR013783">
    <property type="entry name" value="Ig-like_fold"/>
</dbReference>
<evidence type="ECO:0000256" key="1">
    <source>
        <dbReference type="ARBA" id="ARBA00004657"/>
    </source>
</evidence>
<reference evidence="6" key="2">
    <citation type="submission" date="2022-06" db="UniProtKB">
        <authorList>
            <consortium name="EnsemblMetazoa"/>
        </authorList>
    </citation>
    <scope>IDENTIFICATION</scope>
    <source>
        <strain evidence="6">DF5081</strain>
    </source>
</reference>
<dbReference type="GO" id="GO:0045214">
    <property type="term" value="P:sarcomere organization"/>
    <property type="evidence" value="ECO:0007669"/>
    <property type="project" value="UniProtKB-ARBA"/>
</dbReference>
<comment type="subcellular location">
    <subcellularLocation>
        <location evidence="1">Cytoplasm</location>
        <location evidence="1">Myofibril</location>
    </subcellularLocation>
</comment>
<name>A0A8R1EEW7_CAEJA</name>
<dbReference type="InterPro" id="IPR007110">
    <property type="entry name" value="Ig-like_dom"/>
</dbReference>
<evidence type="ECO:0000256" key="2">
    <source>
        <dbReference type="ARBA" id="ARBA00022737"/>
    </source>
</evidence>
<dbReference type="PROSITE" id="PS50835">
    <property type="entry name" value="IG_LIKE"/>
    <property type="match status" value="1"/>
</dbReference>
<dbReference type="SMART" id="SM00409">
    <property type="entry name" value="IG"/>
    <property type="match status" value="1"/>
</dbReference>
<dbReference type="Pfam" id="PF07679">
    <property type="entry name" value="I-set"/>
    <property type="match status" value="1"/>
</dbReference>
<feature type="domain" description="Fibronectin type-III" evidence="5">
    <location>
        <begin position="198"/>
        <end position="285"/>
    </location>
</feature>
<evidence type="ECO:0000313" key="7">
    <source>
        <dbReference type="Proteomes" id="UP000005237"/>
    </source>
</evidence>
<keyword evidence="3" id="KW-1015">Disulfide bond</keyword>
<organism evidence="6 7">
    <name type="scientific">Caenorhabditis japonica</name>
    <dbReference type="NCBI Taxonomy" id="281687"/>
    <lineage>
        <taxon>Eukaryota</taxon>
        <taxon>Metazoa</taxon>
        <taxon>Ecdysozoa</taxon>
        <taxon>Nematoda</taxon>
        <taxon>Chromadorea</taxon>
        <taxon>Rhabditida</taxon>
        <taxon>Rhabditina</taxon>
        <taxon>Rhabditomorpha</taxon>
        <taxon>Rhabditoidea</taxon>
        <taxon>Rhabditidae</taxon>
        <taxon>Peloderinae</taxon>
        <taxon>Caenorhabditis</taxon>
    </lineage>
</organism>